<dbReference type="InterPro" id="IPR000527">
    <property type="entry name" value="Flag_Lring"/>
</dbReference>
<comment type="function">
    <text evidence="1">Assembles around the rod to form the L-ring and probably protects the motor/basal body from shearing forces during rotation.</text>
</comment>
<dbReference type="AlphaFoldDB" id="A0A1F4T740"/>
<dbReference type="PRINTS" id="PR01008">
    <property type="entry name" value="FLGLRINGFLGH"/>
</dbReference>
<evidence type="ECO:0000256" key="9">
    <source>
        <dbReference type="SAM" id="SignalP"/>
    </source>
</evidence>
<dbReference type="Proteomes" id="UP000178602">
    <property type="component" value="Unassembled WGS sequence"/>
</dbReference>
<keyword evidence="8" id="KW-0998">Cell outer membrane</keyword>
<evidence type="ECO:0000256" key="3">
    <source>
        <dbReference type="ARBA" id="ARBA00004442"/>
    </source>
</evidence>
<dbReference type="GO" id="GO:0003774">
    <property type="term" value="F:cytoskeletal motor activity"/>
    <property type="evidence" value="ECO:0007669"/>
    <property type="project" value="InterPro"/>
</dbReference>
<keyword evidence="6" id="KW-0472">Membrane</keyword>
<keyword evidence="7" id="KW-0975">Bacterial flagellum</keyword>
<evidence type="ECO:0000256" key="1">
    <source>
        <dbReference type="ARBA" id="ARBA00002591"/>
    </source>
</evidence>
<dbReference type="Pfam" id="PF02107">
    <property type="entry name" value="FlgH"/>
    <property type="match status" value="1"/>
</dbReference>
<evidence type="ECO:0000313" key="10">
    <source>
        <dbReference type="EMBL" id="OGC27913.1"/>
    </source>
</evidence>
<evidence type="ECO:0000256" key="4">
    <source>
        <dbReference type="ARBA" id="ARBA00006929"/>
    </source>
</evidence>
<keyword evidence="5 9" id="KW-0732">Signal</keyword>
<comment type="caution">
    <text evidence="10">The sequence shown here is derived from an EMBL/GenBank/DDBJ whole genome shotgun (WGS) entry which is preliminary data.</text>
</comment>
<dbReference type="GO" id="GO:0009279">
    <property type="term" value="C:cell outer membrane"/>
    <property type="evidence" value="ECO:0007669"/>
    <property type="project" value="UniProtKB-SubCell"/>
</dbReference>
<evidence type="ECO:0000256" key="8">
    <source>
        <dbReference type="ARBA" id="ARBA00023237"/>
    </source>
</evidence>
<reference evidence="10 11" key="1">
    <citation type="journal article" date="2016" name="Nat. Commun.">
        <title>Thousands of microbial genomes shed light on interconnected biogeochemical processes in an aquifer system.</title>
        <authorList>
            <person name="Anantharaman K."/>
            <person name="Brown C.T."/>
            <person name="Hug L.A."/>
            <person name="Sharon I."/>
            <person name="Castelle C.J."/>
            <person name="Probst A.J."/>
            <person name="Thomas B.C."/>
            <person name="Singh A."/>
            <person name="Wilkins M.J."/>
            <person name="Karaoz U."/>
            <person name="Brodie E.L."/>
            <person name="Williams K.H."/>
            <person name="Hubbard S.S."/>
            <person name="Banfield J.F."/>
        </authorList>
    </citation>
    <scope>NUCLEOTIDE SEQUENCE [LARGE SCALE GENOMIC DNA]</scope>
</reference>
<comment type="subcellular location">
    <subcellularLocation>
        <location evidence="2">Bacterial flagellum basal body</location>
    </subcellularLocation>
    <subcellularLocation>
        <location evidence="3">Cell outer membrane</location>
    </subcellularLocation>
</comment>
<evidence type="ECO:0000256" key="6">
    <source>
        <dbReference type="ARBA" id="ARBA00023136"/>
    </source>
</evidence>
<dbReference type="GO" id="GO:0071973">
    <property type="term" value="P:bacterial-type flagellum-dependent cell motility"/>
    <property type="evidence" value="ECO:0007669"/>
    <property type="project" value="InterPro"/>
</dbReference>
<organism evidence="10 11">
    <name type="scientific">candidate division WOR-1 bacterium RIFOXYC12_FULL_54_18</name>
    <dbReference type="NCBI Taxonomy" id="1802584"/>
    <lineage>
        <taxon>Bacteria</taxon>
        <taxon>Bacillati</taxon>
        <taxon>Saganbacteria</taxon>
    </lineage>
</organism>
<dbReference type="GO" id="GO:0009427">
    <property type="term" value="C:bacterial-type flagellum basal body, distal rod, L ring"/>
    <property type="evidence" value="ECO:0007669"/>
    <property type="project" value="InterPro"/>
</dbReference>
<feature type="chain" id="PRO_5009514514" description="Flagellar L-ring protein" evidence="9">
    <location>
        <begin position="21"/>
        <end position="195"/>
    </location>
</feature>
<evidence type="ECO:0000313" key="11">
    <source>
        <dbReference type="Proteomes" id="UP000178602"/>
    </source>
</evidence>
<evidence type="ECO:0008006" key="12">
    <source>
        <dbReference type="Google" id="ProtNLM"/>
    </source>
</evidence>
<feature type="signal peptide" evidence="9">
    <location>
        <begin position="1"/>
        <end position="20"/>
    </location>
</feature>
<evidence type="ECO:0000256" key="2">
    <source>
        <dbReference type="ARBA" id="ARBA00004117"/>
    </source>
</evidence>
<protein>
    <recommendedName>
        <fullName evidence="12">Flagellar L-ring protein</fullName>
    </recommendedName>
</protein>
<sequence>MRKLFVVLSLCCFVAGAATADSLWSEKGASPYSPQKPYKIGDLINVIILENSNARNLANTKTDVKDDLSFKYTQTFARLAPVLGSNNSATVNLANKYDGGGQTTRGSNVQARFAAWINEIRPNGILSIEGHHKVEVNNELQEITLTGLVRTKDISNTNTVYSYQVANASVSVKGTGSVADSETPGWLTRIINWLF</sequence>
<evidence type="ECO:0000256" key="5">
    <source>
        <dbReference type="ARBA" id="ARBA00022729"/>
    </source>
</evidence>
<accession>A0A1F4T740</accession>
<gene>
    <name evidence="10" type="ORF">A3K49_02785</name>
</gene>
<comment type="similarity">
    <text evidence="4">Belongs to the FlgH family.</text>
</comment>
<dbReference type="EMBL" id="MEUG01000001">
    <property type="protein sequence ID" value="OGC27913.1"/>
    <property type="molecule type" value="Genomic_DNA"/>
</dbReference>
<name>A0A1F4T740_UNCSA</name>
<dbReference type="PANTHER" id="PTHR34933:SF1">
    <property type="entry name" value="FLAGELLAR L-RING PROTEIN"/>
    <property type="match status" value="1"/>
</dbReference>
<dbReference type="PANTHER" id="PTHR34933">
    <property type="entry name" value="FLAGELLAR L-RING PROTEIN"/>
    <property type="match status" value="1"/>
</dbReference>
<evidence type="ECO:0000256" key="7">
    <source>
        <dbReference type="ARBA" id="ARBA00023143"/>
    </source>
</evidence>
<proteinExistence type="inferred from homology"/>